<dbReference type="SUPFAM" id="SSF56784">
    <property type="entry name" value="HAD-like"/>
    <property type="match status" value="1"/>
</dbReference>
<dbReference type="NCBIfam" id="TIGR01509">
    <property type="entry name" value="HAD-SF-IA-v3"/>
    <property type="match status" value="1"/>
</dbReference>
<evidence type="ECO:0008006" key="2">
    <source>
        <dbReference type="Google" id="ProtNLM"/>
    </source>
</evidence>
<protein>
    <recommendedName>
        <fullName evidence="2">HAD family hydrolase</fullName>
    </recommendedName>
</protein>
<comment type="caution">
    <text evidence="1">The sequence shown here is derived from an EMBL/GenBank/DDBJ whole genome shotgun (WGS) entry which is preliminary data.</text>
</comment>
<dbReference type="SFLD" id="SFLDG01129">
    <property type="entry name" value="C1.5:_HAD__Beta-PGM__Phosphata"/>
    <property type="match status" value="1"/>
</dbReference>
<evidence type="ECO:0000313" key="1">
    <source>
        <dbReference type="EMBL" id="KKO03471.1"/>
    </source>
</evidence>
<dbReference type="EMBL" id="LAZR01000026">
    <property type="protein sequence ID" value="KKO03471.1"/>
    <property type="molecule type" value="Genomic_DNA"/>
</dbReference>
<proteinExistence type="predicted"/>
<dbReference type="InterPro" id="IPR036412">
    <property type="entry name" value="HAD-like_sf"/>
</dbReference>
<dbReference type="Gene3D" id="3.40.50.1000">
    <property type="entry name" value="HAD superfamily/HAD-like"/>
    <property type="match status" value="1"/>
</dbReference>
<dbReference type="InterPro" id="IPR006439">
    <property type="entry name" value="HAD-SF_hydro_IA"/>
</dbReference>
<reference evidence="1" key="1">
    <citation type="journal article" date="2015" name="Nature">
        <title>Complex archaea that bridge the gap between prokaryotes and eukaryotes.</title>
        <authorList>
            <person name="Spang A."/>
            <person name="Saw J.H."/>
            <person name="Jorgensen S.L."/>
            <person name="Zaremba-Niedzwiedzka K."/>
            <person name="Martijn J."/>
            <person name="Lind A.E."/>
            <person name="van Eijk R."/>
            <person name="Schleper C."/>
            <person name="Guy L."/>
            <person name="Ettema T.J."/>
        </authorList>
    </citation>
    <scope>NUCLEOTIDE SEQUENCE</scope>
</reference>
<accession>A0A0F9VE86</accession>
<sequence>MKRFDAVIFDMDGTLIEQQIDFAAIRAELGIAGEVGILEAIAQMSPGQRSDAEAKLLAHELRAAGEAALMPEARQTLDRIETAGLKTALLTRNAAEAMSLILQRFDLTFDLTWSREQGPIKPEPDGVLLACDELGVLPARAACVGDFHYDITAANAAGAVSVLLVTGERPDFADEADYVIQRLGDLPMLLEL</sequence>
<dbReference type="Pfam" id="PF00702">
    <property type="entry name" value="Hydrolase"/>
    <property type="match status" value="1"/>
</dbReference>
<dbReference type="PANTHER" id="PTHR43885">
    <property type="entry name" value="HALOACID DEHALOGENASE-LIKE HYDROLASE"/>
    <property type="match status" value="1"/>
</dbReference>
<dbReference type="PANTHER" id="PTHR43885:SF1">
    <property type="entry name" value="SUPERFAMILY HYDROLASE, PUTATIVE (AFU_ORTHOLOGUE AFUA_4G13290)-RELATED"/>
    <property type="match status" value="1"/>
</dbReference>
<dbReference type="AlphaFoldDB" id="A0A0F9VE86"/>
<organism evidence="1">
    <name type="scientific">marine sediment metagenome</name>
    <dbReference type="NCBI Taxonomy" id="412755"/>
    <lineage>
        <taxon>unclassified sequences</taxon>
        <taxon>metagenomes</taxon>
        <taxon>ecological metagenomes</taxon>
    </lineage>
</organism>
<gene>
    <name evidence="1" type="ORF">LCGC14_0093950</name>
</gene>
<name>A0A0F9VE86_9ZZZZ</name>
<dbReference type="SFLD" id="SFLDS00003">
    <property type="entry name" value="Haloacid_Dehalogenase"/>
    <property type="match status" value="1"/>
</dbReference>
<dbReference type="InterPro" id="IPR023214">
    <property type="entry name" value="HAD_sf"/>
</dbReference>
<dbReference type="Gene3D" id="1.10.260.80">
    <property type="match status" value="1"/>
</dbReference>
<dbReference type="NCBIfam" id="TIGR01549">
    <property type="entry name" value="HAD-SF-IA-v1"/>
    <property type="match status" value="1"/>
</dbReference>